<keyword evidence="2" id="KW-0560">Oxidoreductase</keyword>
<dbReference type="InterPro" id="IPR036249">
    <property type="entry name" value="Thioredoxin-like_sf"/>
</dbReference>
<dbReference type="CDD" id="cd03023">
    <property type="entry name" value="DsbA_Com1_like"/>
    <property type="match status" value="1"/>
</dbReference>
<dbReference type="PANTHER" id="PTHR13887">
    <property type="entry name" value="GLUTATHIONE S-TRANSFERASE KAPPA"/>
    <property type="match status" value="1"/>
</dbReference>
<keyword evidence="5" id="KW-0812">Transmembrane</keyword>
<accession>A0ABY4VXY7</accession>
<dbReference type="RefSeq" id="WP_251932210.1">
    <property type="nucleotide sequence ID" value="NZ_CP098747.1"/>
</dbReference>
<organism evidence="7 8">
    <name type="scientific">Sneathiella marina</name>
    <dbReference type="NCBI Taxonomy" id="2950108"/>
    <lineage>
        <taxon>Bacteria</taxon>
        <taxon>Pseudomonadati</taxon>
        <taxon>Pseudomonadota</taxon>
        <taxon>Alphaproteobacteria</taxon>
        <taxon>Sneathiellales</taxon>
        <taxon>Sneathiellaceae</taxon>
        <taxon>Sneathiella</taxon>
    </lineage>
</organism>
<evidence type="ECO:0000256" key="5">
    <source>
        <dbReference type="SAM" id="Phobius"/>
    </source>
</evidence>
<keyword evidence="5" id="KW-1133">Transmembrane helix</keyword>
<dbReference type="EMBL" id="CP098747">
    <property type="protein sequence ID" value="USG59489.1"/>
    <property type="molecule type" value="Genomic_DNA"/>
</dbReference>
<dbReference type="Proteomes" id="UP001056291">
    <property type="component" value="Chromosome"/>
</dbReference>
<dbReference type="PANTHER" id="PTHR13887:SF14">
    <property type="entry name" value="DISULFIDE BOND FORMATION PROTEIN D"/>
    <property type="match status" value="1"/>
</dbReference>
<proteinExistence type="predicted"/>
<name>A0ABY4VXY7_9PROT</name>
<gene>
    <name evidence="7" type="ORF">NBZ79_09835</name>
</gene>
<dbReference type="Pfam" id="PF01323">
    <property type="entry name" value="DSBA"/>
    <property type="match status" value="1"/>
</dbReference>
<keyword evidence="5" id="KW-0472">Membrane</keyword>
<feature type="transmembrane region" description="Helical" evidence="5">
    <location>
        <begin position="7"/>
        <end position="27"/>
    </location>
</feature>
<dbReference type="Pfam" id="PF18312">
    <property type="entry name" value="ScsC_N"/>
    <property type="match status" value="1"/>
</dbReference>
<keyword evidence="3" id="KW-1015">Disulfide bond</keyword>
<feature type="domain" description="Thioredoxin" evidence="6">
    <location>
        <begin position="70"/>
        <end position="253"/>
    </location>
</feature>
<evidence type="ECO:0000259" key="6">
    <source>
        <dbReference type="PROSITE" id="PS51352"/>
    </source>
</evidence>
<evidence type="ECO:0000313" key="7">
    <source>
        <dbReference type="EMBL" id="USG59489.1"/>
    </source>
</evidence>
<evidence type="ECO:0000256" key="1">
    <source>
        <dbReference type="ARBA" id="ARBA00022729"/>
    </source>
</evidence>
<dbReference type="PROSITE" id="PS51352">
    <property type="entry name" value="THIOREDOXIN_2"/>
    <property type="match status" value="1"/>
</dbReference>
<evidence type="ECO:0000256" key="2">
    <source>
        <dbReference type="ARBA" id="ARBA00023002"/>
    </source>
</evidence>
<dbReference type="SUPFAM" id="SSF52833">
    <property type="entry name" value="Thioredoxin-like"/>
    <property type="match status" value="1"/>
</dbReference>
<dbReference type="Gene3D" id="3.40.30.10">
    <property type="entry name" value="Glutaredoxin"/>
    <property type="match status" value="1"/>
</dbReference>
<evidence type="ECO:0000313" key="8">
    <source>
        <dbReference type="Proteomes" id="UP001056291"/>
    </source>
</evidence>
<evidence type="ECO:0000256" key="4">
    <source>
        <dbReference type="ARBA" id="ARBA00023284"/>
    </source>
</evidence>
<dbReference type="InterPro" id="IPR041205">
    <property type="entry name" value="ScsC_N"/>
</dbReference>
<sequence length="261" mass="28344">MAGNSKLSVLSIGSIIALVGLIGFGIYQYGLKATSTPVADKEFGEKVRGYLMANPYVLRDVIEELKAQEQLAASQQQSATLASLSDELKNDPSSFVAGNPDGDVTIVEFFDYRCGYCKRNFPDLMKTVEDDGNIRLVLKEFPILGEDSVLASQAAIASISQGKYMEFHTALMAVRGGLTKDRILNIASDVGLDVQKLEEDMQGEAVQNIIRKNYSLAQQLGVNGTPAFVIEDTFYPGAATAEQMEKLIVAAREKKKTTATN</sequence>
<reference evidence="7" key="1">
    <citation type="submission" date="2022-06" db="EMBL/GenBank/DDBJ databases">
        <title>Sneathiella actinostolidae sp. nov., isolated from a sea anemonein the Western Pacific Ocean.</title>
        <authorList>
            <person name="Wei M.J."/>
        </authorList>
    </citation>
    <scope>NUCLEOTIDE SEQUENCE</scope>
    <source>
        <strain evidence="7">PHK-P5</strain>
    </source>
</reference>
<keyword evidence="1" id="KW-0732">Signal</keyword>
<keyword evidence="4" id="KW-0676">Redox-active center</keyword>
<dbReference type="InterPro" id="IPR013766">
    <property type="entry name" value="Thioredoxin_domain"/>
</dbReference>
<keyword evidence="8" id="KW-1185">Reference proteome</keyword>
<dbReference type="InterPro" id="IPR001853">
    <property type="entry name" value="DSBA-like_thioredoxin_dom"/>
</dbReference>
<protein>
    <submittedName>
        <fullName evidence="7">DsbA family protein</fullName>
    </submittedName>
</protein>
<evidence type="ECO:0000256" key="3">
    <source>
        <dbReference type="ARBA" id="ARBA00023157"/>
    </source>
</evidence>